<protein>
    <submittedName>
        <fullName evidence="1">Uncharacterized protein</fullName>
    </submittedName>
</protein>
<name>A0ABR6IP76_9HYPH</name>
<gene>
    <name evidence="1" type="ORF">GGD56_003538</name>
</gene>
<evidence type="ECO:0000313" key="2">
    <source>
        <dbReference type="Proteomes" id="UP000551353"/>
    </source>
</evidence>
<reference evidence="1 2" key="1">
    <citation type="submission" date="2020-08" db="EMBL/GenBank/DDBJ databases">
        <title>Genomic Encyclopedia of Type Strains, Phase IV (KMG-V): Genome sequencing to study the core and pangenomes of soil and plant-associated prokaryotes.</title>
        <authorList>
            <person name="Whitman W."/>
        </authorList>
    </citation>
    <scope>NUCLEOTIDE SEQUENCE [LARGE SCALE GENOMIC DNA]</scope>
    <source>
        <strain evidence="1 2">SEMIA 4087</strain>
    </source>
</reference>
<evidence type="ECO:0000313" key="1">
    <source>
        <dbReference type="EMBL" id="MBB4229687.1"/>
    </source>
</evidence>
<dbReference type="Proteomes" id="UP000551353">
    <property type="component" value="Unassembled WGS sequence"/>
</dbReference>
<keyword evidence="2" id="KW-1185">Reference proteome</keyword>
<accession>A0ABR6IP76</accession>
<sequence>MDMIFVGGSTSLLHAGEPWVAMSPSSLTVRLESQLSPRIYAANIAVCSRRSRSMVRPAGSTTSA</sequence>
<organism evidence="1 2">
    <name type="scientific">Rhizobium mongolense</name>
    <dbReference type="NCBI Taxonomy" id="57676"/>
    <lineage>
        <taxon>Bacteria</taxon>
        <taxon>Pseudomonadati</taxon>
        <taxon>Pseudomonadota</taxon>
        <taxon>Alphaproteobacteria</taxon>
        <taxon>Hyphomicrobiales</taxon>
        <taxon>Rhizobiaceae</taxon>
        <taxon>Rhizobium/Agrobacterium group</taxon>
        <taxon>Rhizobium</taxon>
    </lineage>
</organism>
<proteinExistence type="predicted"/>
<comment type="caution">
    <text evidence="1">The sequence shown here is derived from an EMBL/GenBank/DDBJ whole genome shotgun (WGS) entry which is preliminary data.</text>
</comment>
<dbReference type="EMBL" id="JACIFX010000004">
    <property type="protein sequence ID" value="MBB4229687.1"/>
    <property type="molecule type" value="Genomic_DNA"/>
</dbReference>